<name>A0A098E1P7_GIBZE</name>
<dbReference type="EMBL" id="HG970334">
    <property type="protein sequence ID" value="CEF87507.1"/>
    <property type="molecule type" value="Genomic_DNA"/>
</dbReference>
<dbReference type="VEuPathDB" id="FungiDB:FGRAMPH1_01G16723"/>
<evidence type="ECO:0000313" key="3">
    <source>
        <dbReference type="Proteomes" id="UP000070720"/>
    </source>
</evidence>
<accession>A0A0E0SM44</accession>
<reference evidence="2 3" key="1">
    <citation type="journal article" date="2007" name="Science">
        <title>The Fusarium graminearum genome reveals a link between localized polymorphism and pathogen specialization.</title>
        <authorList>
            <person name="Cuomo C.A."/>
            <person name="Gueldener U."/>
            <person name="Xu J.-R."/>
            <person name="Trail F."/>
            <person name="Turgeon B.G."/>
            <person name="Di Pietro A."/>
            <person name="Walton J.D."/>
            <person name="Ma L.-J."/>
            <person name="Baker S.E."/>
            <person name="Rep M."/>
            <person name="Adam G."/>
            <person name="Antoniw J."/>
            <person name="Baldwin T."/>
            <person name="Calvo S.E."/>
            <person name="Chang Y.-L."/>
            <person name="DeCaprio D."/>
            <person name="Gale L.R."/>
            <person name="Gnerre S."/>
            <person name="Goswami R.S."/>
            <person name="Hammond-Kosack K."/>
            <person name="Harris L.J."/>
            <person name="Hilburn K."/>
            <person name="Kennell J.C."/>
            <person name="Kroken S."/>
            <person name="Magnuson J.K."/>
            <person name="Mannhaupt G."/>
            <person name="Mauceli E.W."/>
            <person name="Mewes H.-W."/>
            <person name="Mitterbauer R."/>
            <person name="Muehlbauer G."/>
            <person name="Muensterkoetter M."/>
            <person name="Nelson D."/>
            <person name="O'Donnell K."/>
            <person name="Ouellet T."/>
            <person name="Qi W."/>
            <person name="Quesneville H."/>
            <person name="Roncero M.I.G."/>
            <person name="Seong K.-Y."/>
            <person name="Tetko I.V."/>
            <person name="Urban M."/>
            <person name="Waalwijk C."/>
            <person name="Ward T.J."/>
            <person name="Yao J."/>
            <person name="Birren B.W."/>
            <person name="Kistler H.C."/>
        </authorList>
    </citation>
    <scope>NUCLEOTIDE SEQUENCE [LARGE SCALE GENOMIC DNA]</scope>
    <source>
        <strain evidence="3">ATCC MYA-4620 / CBS 123657 / FGSC 9075 / NRRL 31084 / PH-1</strain>
        <strain evidence="2">PH-1 / ATCC MYA-4620 / FGSC 9075 / NRRL 31084</strain>
    </source>
</reference>
<sequence length="54" mass="5951">MCSSTIVMIICEGCSRVVEDYIIHVPCAEANTDQCTPVESTVFNTMAKTECTKF</sequence>
<accession>A0A098E1P7</accession>
<dbReference type="EnsemblFungi" id="CEF87507">
    <property type="protein sequence ID" value="CEF87507"/>
    <property type="gene ID" value="FGRRES_15265"/>
</dbReference>
<proteinExistence type="predicted"/>
<organism evidence="1 3">
    <name type="scientific">Gibberella zeae (strain ATCC MYA-4620 / CBS 123657 / FGSC 9075 / NRRL 31084 / PH-1)</name>
    <name type="common">Wheat head blight fungus</name>
    <name type="synonym">Fusarium graminearum</name>
    <dbReference type="NCBI Taxonomy" id="229533"/>
    <lineage>
        <taxon>Eukaryota</taxon>
        <taxon>Fungi</taxon>
        <taxon>Dikarya</taxon>
        <taxon>Ascomycota</taxon>
        <taxon>Pezizomycotina</taxon>
        <taxon>Sordariomycetes</taxon>
        <taxon>Hypocreomycetidae</taxon>
        <taxon>Hypocreales</taxon>
        <taxon>Nectriaceae</taxon>
        <taxon>Fusarium</taxon>
    </lineage>
</organism>
<dbReference type="Proteomes" id="UP000070720">
    <property type="component" value="Chromosome 3"/>
</dbReference>
<dbReference type="InParanoid" id="A0A098E1P7"/>
<keyword evidence="3" id="KW-1185">Reference proteome</keyword>
<dbReference type="AlphaFoldDB" id="A0A098E1P7"/>
<evidence type="ECO:0000313" key="2">
    <source>
        <dbReference type="EnsemblFungi" id="CEF87507"/>
    </source>
</evidence>
<evidence type="ECO:0000313" key="1">
    <source>
        <dbReference type="EMBL" id="CEF87507.1"/>
    </source>
</evidence>
<reference evidence="2" key="4">
    <citation type="submission" date="2017-01" db="UniProtKB">
        <authorList>
            <consortium name="EnsemblFungi"/>
        </authorList>
    </citation>
    <scope>IDENTIFICATION</scope>
    <source>
        <strain evidence="2">PH-1 / ATCC MYA-4620 / FGSC 9075 / NRRL 31084</strain>
    </source>
</reference>
<reference evidence="1 3" key="3">
    <citation type="journal article" date="2015" name="BMC Genomics">
        <title>The completed genome sequence of the pathogenic ascomycete fungus Fusarium graminearum.</title>
        <authorList>
            <person name="King R."/>
            <person name="Urban M."/>
            <person name="Hammond-Kosack M.C."/>
            <person name="Hassani-Pak K."/>
            <person name="Hammond-Kosack K.E."/>
        </authorList>
    </citation>
    <scope>NUCLEOTIDE SEQUENCE [LARGE SCALE GENOMIC DNA]</scope>
    <source>
        <strain evidence="3">ATCC MYA-4620 / CBS 123657 / FGSC 9075 / NRRL 31084 / PH-1</strain>
        <strain evidence="1">PH-1</strain>
    </source>
</reference>
<reference evidence="2 3" key="2">
    <citation type="journal article" date="2010" name="Nature">
        <title>Comparative genomics reveals mobile pathogenicity chromosomes in Fusarium.</title>
        <authorList>
            <person name="Ma L.J."/>
            <person name="van der Does H.C."/>
            <person name="Borkovich K.A."/>
            <person name="Coleman J.J."/>
            <person name="Daboussi M.J."/>
            <person name="Di Pietro A."/>
            <person name="Dufresne M."/>
            <person name="Freitag M."/>
            <person name="Grabherr M."/>
            <person name="Henrissat B."/>
            <person name="Houterman P.M."/>
            <person name="Kang S."/>
            <person name="Shim W.B."/>
            <person name="Woloshuk C."/>
            <person name="Xie X."/>
            <person name="Xu J.R."/>
            <person name="Antoniw J."/>
            <person name="Baker S.E."/>
            <person name="Bluhm B.H."/>
            <person name="Breakspear A."/>
            <person name="Brown D.W."/>
            <person name="Butchko R.A."/>
            <person name="Chapman S."/>
            <person name="Coulson R."/>
            <person name="Coutinho P.M."/>
            <person name="Danchin E.G."/>
            <person name="Diener A."/>
            <person name="Gale L.R."/>
            <person name="Gardiner D.M."/>
            <person name="Goff S."/>
            <person name="Hammond-Kosack K.E."/>
            <person name="Hilburn K."/>
            <person name="Hua-Van A."/>
            <person name="Jonkers W."/>
            <person name="Kazan K."/>
            <person name="Kodira C.D."/>
            <person name="Koehrsen M."/>
            <person name="Kumar L."/>
            <person name="Lee Y.H."/>
            <person name="Li L."/>
            <person name="Manners J.M."/>
            <person name="Miranda-Saavedra D."/>
            <person name="Mukherjee M."/>
            <person name="Park G."/>
            <person name="Park J."/>
            <person name="Park S.Y."/>
            <person name="Proctor R.H."/>
            <person name="Regev A."/>
            <person name="Ruiz-Roldan M.C."/>
            <person name="Sain D."/>
            <person name="Sakthikumar S."/>
            <person name="Sykes S."/>
            <person name="Schwartz D.C."/>
            <person name="Turgeon B.G."/>
            <person name="Wapinski I."/>
            <person name="Yoder O."/>
            <person name="Young S."/>
            <person name="Zeng Q."/>
            <person name="Zhou S."/>
            <person name="Galagan J."/>
            <person name="Cuomo C.A."/>
            <person name="Kistler H.C."/>
            <person name="Rep M."/>
        </authorList>
    </citation>
    <scope>GENOME REANNOTATION</scope>
    <source>
        <strain evidence="3">ATCC MYA-4620 / CBS 123657 / FGSC 9075 / NRRL 31084 / PH-1</strain>
        <strain evidence="2">PH-1 / ATCC MYA-4620 / FGSC 9075 / NRRL 31084</strain>
    </source>
</reference>
<protein>
    <submittedName>
        <fullName evidence="1">Chromosome 3, complete genome</fullName>
    </submittedName>
</protein>
<gene>
    <name evidence="1" type="ORF">FGRAMPH1_01T16723</name>
</gene>